<dbReference type="CDD" id="cd01838">
    <property type="entry name" value="Isoamyl_acetate_hydrolase_like"/>
    <property type="match status" value="1"/>
</dbReference>
<gene>
    <name evidence="5" type="ORF">F443_04002</name>
</gene>
<feature type="compositionally biased region" description="Low complexity" evidence="2">
    <location>
        <begin position="41"/>
        <end position="56"/>
    </location>
</feature>
<dbReference type="Proteomes" id="UP000018721">
    <property type="component" value="Unassembled WGS sequence"/>
</dbReference>
<dbReference type="InterPro" id="IPR036514">
    <property type="entry name" value="SGNH_hydro_sf"/>
</dbReference>
<feature type="transmembrane region" description="Helical" evidence="3">
    <location>
        <begin position="87"/>
        <end position="105"/>
    </location>
</feature>
<dbReference type="Gene3D" id="3.40.50.1110">
    <property type="entry name" value="SGNH hydrolase"/>
    <property type="match status" value="1"/>
</dbReference>
<evidence type="ECO:0000256" key="3">
    <source>
        <dbReference type="SAM" id="Phobius"/>
    </source>
</evidence>
<dbReference type="EMBL" id="ANIZ01000746">
    <property type="protein sequence ID" value="ETI52985.1"/>
    <property type="molecule type" value="Genomic_DNA"/>
</dbReference>
<comment type="caution">
    <text evidence="5">The sequence shown here is derived from an EMBL/GenBank/DDBJ whole genome shotgun (WGS) entry which is preliminary data.</text>
</comment>
<dbReference type="AlphaFoldDB" id="V9FNC8"/>
<keyword evidence="3" id="KW-1133">Transmembrane helix</keyword>
<dbReference type="HOGENOM" id="CLU_051989_0_1_1"/>
<dbReference type="OrthoDB" id="671439at2759"/>
<evidence type="ECO:0000256" key="2">
    <source>
        <dbReference type="SAM" id="MobiDB-lite"/>
    </source>
</evidence>
<dbReference type="InterPro" id="IPR045136">
    <property type="entry name" value="Iah1-like"/>
</dbReference>
<dbReference type="SUPFAM" id="SSF52266">
    <property type="entry name" value="SGNH hydrolase"/>
    <property type="match status" value="1"/>
</dbReference>
<keyword evidence="1" id="KW-0378">Hydrolase</keyword>
<evidence type="ECO:0000259" key="4">
    <source>
        <dbReference type="Pfam" id="PF13472"/>
    </source>
</evidence>
<feature type="region of interest" description="Disordered" evidence="2">
    <location>
        <begin position="33"/>
        <end position="68"/>
    </location>
</feature>
<dbReference type="FunFam" id="3.40.50.1110:FF:000002">
    <property type="entry name" value="isoamyl acetate-hydrolyzing esterase 1 homolog"/>
    <property type="match status" value="1"/>
</dbReference>
<keyword evidence="3" id="KW-0472">Membrane</keyword>
<dbReference type="PANTHER" id="PTHR14209:SF19">
    <property type="entry name" value="ISOAMYL ACETATE-HYDROLYZING ESTERASE 1 HOMOLOG"/>
    <property type="match status" value="1"/>
</dbReference>
<evidence type="ECO:0000256" key="1">
    <source>
        <dbReference type="ARBA" id="ARBA00022801"/>
    </source>
</evidence>
<evidence type="ECO:0000313" key="5">
    <source>
        <dbReference type="EMBL" id="ETI52985.1"/>
    </source>
</evidence>
<reference evidence="5 6" key="1">
    <citation type="submission" date="2013-11" db="EMBL/GenBank/DDBJ databases">
        <title>The Genome Sequence of Phytophthora parasitica P1569.</title>
        <authorList>
            <consortium name="The Broad Institute Genomics Platform"/>
            <person name="Russ C."/>
            <person name="Tyler B."/>
            <person name="Panabieres F."/>
            <person name="Shan W."/>
            <person name="Tripathy S."/>
            <person name="Grunwald N."/>
            <person name="Machado M."/>
            <person name="Johnson C.S."/>
            <person name="Arredondo F."/>
            <person name="Hong C."/>
            <person name="Coffey M."/>
            <person name="Young S.K."/>
            <person name="Zeng Q."/>
            <person name="Gargeya S."/>
            <person name="Fitzgerald M."/>
            <person name="Abouelleil A."/>
            <person name="Alvarado L."/>
            <person name="Chapman S.B."/>
            <person name="Gainer-Dewar J."/>
            <person name="Goldberg J."/>
            <person name="Griggs A."/>
            <person name="Gujja S."/>
            <person name="Hansen M."/>
            <person name="Howarth C."/>
            <person name="Imamovic A."/>
            <person name="Ireland A."/>
            <person name="Larimer J."/>
            <person name="McCowan C."/>
            <person name="Murphy C."/>
            <person name="Pearson M."/>
            <person name="Poon T.W."/>
            <person name="Priest M."/>
            <person name="Roberts A."/>
            <person name="Saif S."/>
            <person name="Shea T."/>
            <person name="Sykes S."/>
            <person name="Wortman J."/>
            <person name="Nusbaum C."/>
            <person name="Birren B."/>
        </authorList>
    </citation>
    <scope>NUCLEOTIDE SEQUENCE [LARGE SCALE GENOMIC DNA]</scope>
    <source>
        <strain evidence="5 6">P1569</strain>
    </source>
</reference>
<dbReference type="Pfam" id="PF13472">
    <property type="entry name" value="Lipase_GDSL_2"/>
    <property type="match status" value="1"/>
</dbReference>
<accession>V9FNC8</accession>
<protein>
    <recommendedName>
        <fullName evidence="4">SGNH hydrolase-type esterase domain-containing protein</fullName>
    </recommendedName>
</protein>
<evidence type="ECO:0000313" key="6">
    <source>
        <dbReference type="Proteomes" id="UP000018721"/>
    </source>
</evidence>
<keyword evidence="3" id="KW-0812">Transmembrane</keyword>
<keyword evidence="6" id="KW-1185">Reference proteome</keyword>
<name>V9FNC8_PHYNI</name>
<organism evidence="5 6">
    <name type="scientific">Phytophthora nicotianae P1569</name>
    <dbReference type="NCBI Taxonomy" id="1317065"/>
    <lineage>
        <taxon>Eukaryota</taxon>
        <taxon>Sar</taxon>
        <taxon>Stramenopiles</taxon>
        <taxon>Oomycota</taxon>
        <taxon>Peronosporomycetes</taxon>
        <taxon>Peronosporales</taxon>
        <taxon>Peronosporaceae</taxon>
        <taxon>Phytophthora</taxon>
    </lineage>
</organism>
<dbReference type="PANTHER" id="PTHR14209">
    <property type="entry name" value="ISOAMYL ACETATE-HYDROLYZING ESTERASE 1"/>
    <property type="match status" value="1"/>
</dbReference>
<feature type="domain" description="SGNH hydrolase-type esterase" evidence="4">
    <location>
        <begin position="125"/>
        <end position="321"/>
    </location>
</feature>
<dbReference type="InterPro" id="IPR013830">
    <property type="entry name" value="SGNH_hydro"/>
</dbReference>
<feature type="compositionally biased region" description="Pro residues" evidence="2">
    <location>
        <begin position="57"/>
        <end position="68"/>
    </location>
</feature>
<dbReference type="eggNOG" id="KOG3035">
    <property type="taxonomic scope" value="Eukaryota"/>
</dbReference>
<sequence>MGHPQRTSRDGELPAIEFTAIRLGELFSTRVSMVRSPPSPASSCSSSSSSSSLSSQPSPPSSHLPYLKPQPAPPVRPACISSSTKRLLLGIFVIGAFISWSLGAWEPVMIRVGFHHRLRPAVLLVGDSLTEKGLLPSSMGWATMLQGDCRRTVDVVCRGLAGYNTKWYLKHAMPIVQDEIIGLSYSPILITIWLGANDAALPEGGSSESHIPIDEYQENLAKLVLDFQAITPTSRILLITPPYVDDAVQKKNAKANKGDKKGLVSHSNEMAGKYARACVDTAKRVGVPVLDLHTYFNSLPKRKRKDLLEDGLHFNTTGNALMYEKLREIIEAEFEDVAQKLEHWQFPHYEDFIETDPWAPDSTIVDFTNVRVRR</sequence>
<dbReference type="GO" id="GO:0016787">
    <property type="term" value="F:hydrolase activity"/>
    <property type="evidence" value="ECO:0007669"/>
    <property type="project" value="UniProtKB-KW"/>
</dbReference>
<proteinExistence type="predicted"/>